<keyword evidence="13" id="KW-1185">Reference proteome</keyword>
<dbReference type="Pfam" id="PF02885">
    <property type="entry name" value="Glycos_trans_3N"/>
    <property type="match status" value="1"/>
</dbReference>
<feature type="binding site" evidence="9">
    <location>
        <position position="166"/>
    </location>
    <ligand>
        <name>anthranilate</name>
        <dbReference type="ChEBI" id="CHEBI:16567"/>
        <label>2</label>
    </ligand>
</feature>
<accession>A0A1S2LQM0</accession>
<evidence type="ECO:0000256" key="6">
    <source>
        <dbReference type="ARBA" id="ARBA00023141"/>
    </source>
</evidence>
<feature type="binding site" evidence="9">
    <location>
        <position position="225"/>
    </location>
    <ligand>
        <name>Mg(2+)</name>
        <dbReference type="ChEBI" id="CHEBI:18420"/>
        <label>2</label>
    </ligand>
</feature>
<evidence type="ECO:0000256" key="5">
    <source>
        <dbReference type="ARBA" id="ARBA00022822"/>
    </source>
</evidence>
<comment type="subunit">
    <text evidence="9">Homodimer.</text>
</comment>
<evidence type="ECO:0000259" key="11">
    <source>
        <dbReference type="Pfam" id="PF02885"/>
    </source>
</evidence>
<evidence type="ECO:0000256" key="1">
    <source>
        <dbReference type="ARBA" id="ARBA00004907"/>
    </source>
</evidence>
<feature type="binding site" evidence="9">
    <location>
        <position position="111"/>
    </location>
    <ligand>
        <name>anthranilate</name>
        <dbReference type="ChEBI" id="CHEBI:16567"/>
        <label>1</label>
    </ligand>
</feature>
<dbReference type="PANTHER" id="PTHR43285:SF2">
    <property type="entry name" value="ANTHRANILATE PHOSPHORIBOSYLTRANSFERASE"/>
    <property type="match status" value="1"/>
</dbReference>
<dbReference type="InterPro" id="IPR036320">
    <property type="entry name" value="Glycosyl_Trfase_fam3_N_dom_sf"/>
</dbReference>
<comment type="caution">
    <text evidence="12">The sequence shown here is derived from an EMBL/GenBank/DDBJ whole genome shotgun (WGS) entry which is preliminary data.</text>
</comment>
<protein>
    <recommendedName>
        <fullName evidence="9">Anthranilate phosphoribosyltransferase</fullName>
        <ecNumber evidence="9">2.4.2.18</ecNumber>
    </recommendedName>
</protein>
<evidence type="ECO:0000256" key="8">
    <source>
        <dbReference type="ARBA" id="ARBA00061188"/>
    </source>
</evidence>
<evidence type="ECO:0000259" key="10">
    <source>
        <dbReference type="Pfam" id="PF00591"/>
    </source>
</evidence>
<evidence type="ECO:0000256" key="3">
    <source>
        <dbReference type="ARBA" id="ARBA00022676"/>
    </source>
</evidence>
<dbReference type="SUPFAM" id="SSF52418">
    <property type="entry name" value="Nucleoside phosphorylase/phosphoribosyltransferase catalytic domain"/>
    <property type="match status" value="1"/>
</dbReference>
<keyword evidence="9" id="KW-0479">Metal-binding</keyword>
<feature type="binding site" evidence="9">
    <location>
        <position position="80"/>
    </location>
    <ligand>
        <name>anthranilate</name>
        <dbReference type="ChEBI" id="CHEBI:16567"/>
        <label>1</label>
    </ligand>
</feature>
<comment type="similarity">
    <text evidence="9">Belongs to the anthranilate phosphoribosyltransferase family.</text>
</comment>
<sequence>MLKQVLKNCSEGKTLTRNEAKQVMDEMMQGNAEDAQIAGLLSMMRLRGETVDEMIGFATSMREHAVSIDHSFNKLLDTCGTGGDDLSTFNISTATAILVSSCGVKVAKHGNRAVSSKSGSADVLERLQIPVQASPEEAVKALYDKGLSFLFAPLYHQSMKHVASTRKQLGFKTIFNLLGPLVNPAKANRQMIGVFNTGFAEKMAQTLRELGTERAIFVTGGEGLDECSITTYTDVVELMNGEIKRYQLTPEEVGLVRGNVNEIQANSIEESATIIENIFLGKANKTAENIVVLNSATALFIAEEVESIKEGVEKVQKNLLKGKAFEQFKSLQVTKGEVQC</sequence>
<dbReference type="Gene3D" id="1.20.970.10">
    <property type="entry name" value="Transferase, Pyrimidine Nucleoside Phosphorylase, Chain C"/>
    <property type="match status" value="1"/>
</dbReference>
<dbReference type="EMBL" id="MLQR01000016">
    <property type="protein sequence ID" value="OIJ14808.1"/>
    <property type="molecule type" value="Genomic_DNA"/>
</dbReference>
<keyword evidence="5 9" id="KW-0822">Tryptophan biosynthesis</keyword>
<dbReference type="FunFam" id="3.40.1030.10:FF:000002">
    <property type="entry name" value="Anthranilate phosphoribosyltransferase"/>
    <property type="match status" value="1"/>
</dbReference>
<dbReference type="PANTHER" id="PTHR43285">
    <property type="entry name" value="ANTHRANILATE PHOSPHORIBOSYLTRANSFERASE"/>
    <property type="match status" value="1"/>
</dbReference>
<dbReference type="GO" id="GO:0005829">
    <property type="term" value="C:cytosol"/>
    <property type="evidence" value="ECO:0007669"/>
    <property type="project" value="TreeGrafter"/>
</dbReference>
<feature type="binding site" evidence="9">
    <location>
        <position position="88"/>
    </location>
    <ligand>
        <name>5-phospho-alpha-D-ribose 1-diphosphate</name>
        <dbReference type="ChEBI" id="CHEBI:58017"/>
    </ligand>
</feature>
<comment type="cofactor">
    <cofactor evidence="9">
        <name>Mg(2+)</name>
        <dbReference type="ChEBI" id="CHEBI:18420"/>
    </cofactor>
    <text evidence="9">Binds 2 magnesium ions per monomer.</text>
</comment>
<evidence type="ECO:0000313" key="13">
    <source>
        <dbReference type="Proteomes" id="UP000179524"/>
    </source>
</evidence>
<keyword evidence="4 9" id="KW-0808">Transferase</keyword>
<feature type="binding site" evidence="9">
    <location>
        <begin position="83"/>
        <end position="84"/>
    </location>
    <ligand>
        <name>5-phospho-alpha-D-ribose 1-diphosphate</name>
        <dbReference type="ChEBI" id="CHEBI:58017"/>
    </ligand>
</feature>
<feature type="binding site" evidence="9">
    <location>
        <position position="226"/>
    </location>
    <ligand>
        <name>Mg(2+)</name>
        <dbReference type="ChEBI" id="CHEBI:18420"/>
        <label>1</label>
    </ligand>
</feature>
<dbReference type="GO" id="GO:0000287">
    <property type="term" value="F:magnesium ion binding"/>
    <property type="evidence" value="ECO:0007669"/>
    <property type="project" value="UniProtKB-UniRule"/>
</dbReference>
<evidence type="ECO:0000256" key="9">
    <source>
        <dbReference type="HAMAP-Rule" id="MF_00211"/>
    </source>
</evidence>
<dbReference type="InterPro" id="IPR017459">
    <property type="entry name" value="Glycosyl_Trfase_fam3_N_dom"/>
</dbReference>
<keyword evidence="2 9" id="KW-0028">Amino-acid biosynthesis</keyword>
<dbReference type="GO" id="GO:0004048">
    <property type="term" value="F:anthranilate phosphoribosyltransferase activity"/>
    <property type="evidence" value="ECO:0007669"/>
    <property type="project" value="UniProtKB-UniRule"/>
</dbReference>
<feature type="binding site" evidence="9">
    <location>
        <position position="120"/>
    </location>
    <ligand>
        <name>5-phospho-alpha-D-ribose 1-diphosphate</name>
        <dbReference type="ChEBI" id="CHEBI:58017"/>
    </ligand>
</feature>
<evidence type="ECO:0000313" key="12">
    <source>
        <dbReference type="EMBL" id="OIJ14808.1"/>
    </source>
</evidence>
<comment type="catalytic activity">
    <reaction evidence="7 9">
        <text>N-(5-phospho-beta-D-ribosyl)anthranilate + diphosphate = 5-phospho-alpha-D-ribose 1-diphosphate + anthranilate</text>
        <dbReference type="Rhea" id="RHEA:11768"/>
        <dbReference type="ChEBI" id="CHEBI:16567"/>
        <dbReference type="ChEBI" id="CHEBI:18277"/>
        <dbReference type="ChEBI" id="CHEBI:33019"/>
        <dbReference type="ChEBI" id="CHEBI:58017"/>
        <dbReference type="EC" id="2.4.2.18"/>
    </reaction>
</comment>
<feature type="binding site" evidence="9">
    <location>
        <begin position="108"/>
        <end position="116"/>
    </location>
    <ligand>
        <name>5-phospho-alpha-D-ribose 1-diphosphate</name>
        <dbReference type="ChEBI" id="CHEBI:58017"/>
    </ligand>
</feature>
<keyword evidence="6 9" id="KW-0057">Aromatic amino acid biosynthesis</keyword>
<comment type="caution">
    <text evidence="9">Lacks conserved residue(s) required for the propagation of feature annotation.</text>
</comment>
<feature type="binding site" evidence="9">
    <location>
        <position position="226"/>
    </location>
    <ligand>
        <name>Mg(2+)</name>
        <dbReference type="ChEBI" id="CHEBI:18420"/>
        <label>2</label>
    </ligand>
</feature>
<dbReference type="Pfam" id="PF00591">
    <property type="entry name" value="Glycos_transf_3"/>
    <property type="match status" value="1"/>
</dbReference>
<dbReference type="UniPathway" id="UPA00035">
    <property type="reaction ID" value="UER00041"/>
</dbReference>
<proteinExistence type="inferred from homology"/>
<dbReference type="OrthoDB" id="9806430at2"/>
<comment type="similarity">
    <text evidence="8">In the C-terminal section; belongs to the anthranilate phosphoribosyltransferase family.</text>
</comment>
<dbReference type="InterPro" id="IPR000312">
    <property type="entry name" value="Glycosyl_Trfase_fam3"/>
</dbReference>
<dbReference type="HAMAP" id="MF_00211">
    <property type="entry name" value="TrpD"/>
    <property type="match status" value="1"/>
</dbReference>
<keyword evidence="3 9" id="KW-0328">Glycosyltransferase</keyword>
<dbReference type="InterPro" id="IPR005940">
    <property type="entry name" value="Anthranilate_Pribosyl_Tfrase"/>
</dbReference>
<feature type="domain" description="Glycosyl transferase family 3 N-terminal" evidence="11">
    <location>
        <begin position="3"/>
        <end position="65"/>
    </location>
</feature>
<name>A0A1S2LQM0_9BACI</name>
<feature type="binding site" evidence="9">
    <location>
        <begin position="90"/>
        <end position="93"/>
    </location>
    <ligand>
        <name>5-phospho-alpha-D-ribose 1-diphosphate</name>
        <dbReference type="ChEBI" id="CHEBI:58017"/>
    </ligand>
</feature>
<feature type="binding site" evidence="9">
    <location>
        <position position="92"/>
    </location>
    <ligand>
        <name>Mg(2+)</name>
        <dbReference type="ChEBI" id="CHEBI:18420"/>
        <label>1</label>
    </ligand>
</feature>
<comment type="pathway">
    <text evidence="1 9">Amino-acid biosynthesis; L-tryptophan biosynthesis; L-tryptophan from chorismate: step 2/5.</text>
</comment>
<dbReference type="RefSeq" id="WP_071308976.1">
    <property type="nucleotide sequence ID" value="NZ_MLQR01000016.1"/>
</dbReference>
<evidence type="ECO:0000256" key="7">
    <source>
        <dbReference type="ARBA" id="ARBA00052328"/>
    </source>
</evidence>
<comment type="function">
    <text evidence="9">Catalyzes the transfer of the phosphoribosyl group of 5-phosphorylribose-1-pyrophosphate (PRPP) to anthranilate to yield N-(5'-phosphoribosyl)-anthranilate (PRA).</text>
</comment>
<dbReference type="InterPro" id="IPR035902">
    <property type="entry name" value="Nuc_phospho_transferase"/>
</dbReference>
<keyword evidence="9" id="KW-0460">Magnesium</keyword>
<dbReference type="Proteomes" id="UP000179524">
    <property type="component" value="Unassembled WGS sequence"/>
</dbReference>
<dbReference type="NCBIfam" id="TIGR01245">
    <property type="entry name" value="trpD"/>
    <property type="match status" value="1"/>
</dbReference>
<dbReference type="SUPFAM" id="SSF47648">
    <property type="entry name" value="Nucleoside phosphorylase/phosphoribosyltransferase N-terminal domain"/>
    <property type="match status" value="1"/>
</dbReference>
<feature type="domain" description="Glycosyl transferase family 3" evidence="10">
    <location>
        <begin position="74"/>
        <end position="324"/>
    </location>
</feature>
<evidence type="ECO:0000256" key="2">
    <source>
        <dbReference type="ARBA" id="ARBA00022605"/>
    </source>
</evidence>
<feature type="binding site" evidence="9">
    <location>
        <position position="80"/>
    </location>
    <ligand>
        <name>5-phospho-alpha-D-ribose 1-diphosphate</name>
        <dbReference type="ChEBI" id="CHEBI:58017"/>
    </ligand>
</feature>
<dbReference type="GO" id="GO:0000162">
    <property type="term" value="P:L-tryptophan biosynthetic process"/>
    <property type="evidence" value="ECO:0007669"/>
    <property type="project" value="UniProtKB-UniRule"/>
</dbReference>
<gene>
    <name evidence="9" type="primary">trpD</name>
    <name evidence="12" type="ORF">BKP37_07465</name>
</gene>
<evidence type="ECO:0000256" key="4">
    <source>
        <dbReference type="ARBA" id="ARBA00022679"/>
    </source>
</evidence>
<dbReference type="EC" id="2.4.2.18" evidence="9"/>
<organism evidence="12 13">
    <name type="scientific">Anaerobacillus alkalilacustris</name>
    <dbReference type="NCBI Taxonomy" id="393763"/>
    <lineage>
        <taxon>Bacteria</taxon>
        <taxon>Bacillati</taxon>
        <taxon>Bacillota</taxon>
        <taxon>Bacilli</taxon>
        <taxon>Bacillales</taxon>
        <taxon>Bacillaceae</taxon>
        <taxon>Anaerobacillus</taxon>
    </lineage>
</organism>
<dbReference type="AlphaFoldDB" id="A0A1S2LQM0"/>
<dbReference type="Gene3D" id="3.40.1030.10">
    <property type="entry name" value="Nucleoside phosphorylase/phosphoribosyltransferase catalytic domain"/>
    <property type="match status" value="1"/>
</dbReference>
<reference evidence="12 13" key="1">
    <citation type="submission" date="2016-10" db="EMBL/GenBank/DDBJ databases">
        <title>Draft genome sequences of four alkaliphilic bacteria belonging to the Anaerobacillus genus.</title>
        <authorList>
            <person name="Bassil N.M."/>
            <person name="Lloyd J.R."/>
        </authorList>
    </citation>
    <scope>NUCLEOTIDE SEQUENCE [LARGE SCALE GENOMIC DNA]</scope>
    <source>
        <strain evidence="12 13">DSM 18345</strain>
    </source>
</reference>